<accession>A0A9D4I9D7</accession>
<feature type="coiled-coil region" evidence="3">
    <location>
        <begin position="7"/>
        <end position="52"/>
    </location>
</feature>
<keyword evidence="7" id="KW-1185">Reference proteome</keyword>
<evidence type="ECO:0000259" key="5">
    <source>
        <dbReference type="PROSITE" id="PS50020"/>
    </source>
</evidence>
<dbReference type="Pfam" id="PF08236">
    <property type="entry name" value="SRI"/>
    <property type="match status" value="1"/>
</dbReference>
<evidence type="ECO:0000313" key="6">
    <source>
        <dbReference type="EMBL" id="KAH3751883.1"/>
    </source>
</evidence>
<dbReference type="Gene3D" id="1.10.1740.100">
    <property type="entry name" value="Set2, Rpb1 interacting domain"/>
    <property type="match status" value="1"/>
</dbReference>
<dbReference type="CDD" id="cd00201">
    <property type="entry name" value="WW"/>
    <property type="match status" value="1"/>
</dbReference>
<organism evidence="6 7">
    <name type="scientific">Dreissena polymorpha</name>
    <name type="common">Zebra mussel</name>
    <name type="synonym">Mytilus polymorpha</name>
    <dbReference type="NCBI Taxonomy" id="45954"/>
    <lineage>
        <taxon>Eukaryota</taxon>
        <taxon>Metazoa</taxon>
        <taxon>Spiralia</taxon>
        <taxon>Lophotrochozoa</taxon>
        <taxon>Mollusca</taxon>
        <taxon>Bivalvia</taxon>
        <taxon>Autobranchia</taxon>
        <taxon>Heteroconchia</taxon>
        <taxon>Euheterodonta</taxon>
        <taxon>Imparidentia</taxon>
        <taxon>Neoheterodontei</taxon>
        <taxon>Myida</taxon>
        <taxon>Dreissenoidea</taxon>
        <taxon>Dreissenidae</taxon>
        <taxon>Dreissena</taxon>
    </lineage>
</organism>
<reference evidence="6" key="1">
    <citation type="journal article" date="2019" name="bioRxiv">
        <title>The Genome of the Zebra Mussel, Dreissena polymorpha: A Resource for Invasive Species Research.</title>
        <authorList>
            <person name="McCartney M.A."/>
            <person name="Auch B."/>
            <person name="Kono T."/>
            <person name="Mallez S."/>
            <person name="Zhang Y."/>
            <person name="Obille A."/>
            <person name="Becker A."/>
            <person name="Abrahante J.E."/>
            <person name="Garbe J."/>
            <person name="Badalamenti J.P."/>
            <person name="Herman A."/>
            <person name="Mangelson H."/>
            <person name="Liachko I."/>
            <person name="Sullivan S."/>
            <person name="Sone E.D."/>
            <person name="Koren S."/>
            <person name="Silverstein K.A.T."/>
            <person name="Beckman K.B."/>
            <person name="Gohl D.M."/>
        </authorList>
    </citation>
    <scope>NUCLEOTIDE SEQUENCE</scope>
    <source>
        <strain evidence="6">Duluth1</strain>
        <tissue evidence="6">Whole animal</tissue>
    </source>
</reference>
<reference evidence="6" key="2">
    <citation type="submission" date="2020-11" db="EMBL/GenBank/DDBJ databases">
        <authorList>
            <person name="McCartney M.A."/>
            <person name="Auch B."/>
            <person name="Kono T."/>
            <person name="Mallez S."/>
            <person name="Becker A."/>
            <person name="Gohl D.M."/>
            <person name="Silverstein K.A.T."/>
            <person name="Koren S."/>
            <person name="Bechman K.B."/>
            <person name="Herman A."/>
            <person name="Abrahante J.E."/>
            <person name="Garbe J."/>
        </authorList>
    </citation>
    <scope>NUCLEOTIDE SEQUENCE</scope>
    <source>
        <strain evidence="6">Duluth1</strain>
        <tissue evidence="6">Whole animal</tissue>
    </source>
</reference>
<feature type="domain" description="WW" evidence="5">
    <location>
        <begin position="194"/>
        <end position="227"/>
    </location>
</feature>
<gene>
    <name evidence="6" type="ORF">DPMN_186488</name>
</gene>
<dbReference type="InterPro" id="IPR042294">
    <property type="entry name" value="SETD2_animal"/>
</dbReference>
<dbReference type="Gene3D" id="2.20.70.10">
    <property type="match status" value="1"/>
</dbReference>
<protein>
    <recommendedName>
        <fullName evidence="5">WW domain-containing protein</fullName>
    </recommendedName>
</protein>
<evidence type="ECO:0000256" key="3">
    <source>
        <dbReference type="SAM" id="Coils"/>
    </source>
</evidence>
<dbReference type="GO" id="GO:0006355">
    <property type="term" value="P:regulation of DNA-templated transcription"/>
    <property type="evidence" value="ECO:0007669"/>
    <property type="project" value="InterPro"/>
</dbReference>
<feature type="region of interest" description="Disordered" evidence="4">
    <location>
        <begin position="222"/>
        <end position="273"/>
    </location>
</feature>
<feature type="compositionally biased region" description="Low complexity" evidence="4">
    <location>
        <begin position="240"/>
        <end position="250"/>
    </location>
</feature>
<dbReference type="AlphaFoldDB" id="A0A9D4I9D7"/>
<comment type="subcellular location">
    <subcellularLocation>
        <location evidence="1">Nucleus</location>
    </subcellularLocation>
</comment>
<evidence type="ECO:0000313" key="7">
    <source>
        <dbReference type="Proteomes" id="UP000828390"/>
    </source>
</evidence>
<dbReference type="EMBL" id="JAIWYP010000010">
    <property type="protein sequence ID" value="KAH3751883.1"/>
    <property type="molecule type" value="Genomic_DNA"/>
</dbReference>
<dbReference type="GO" id="GO:0046975">
    <property type="term" value="F:histone H3K36 methyltransferase activity"/>
    <property type="evidence" value="ECO:0007669"/>
    <property type="project" value="InterPro"/>
</dbReference>
<dbReference type="GO" id="GO:0005634">
    <property type="term" value="C:nucleus"/>
    <property type="evidence" value="ECO:0007669"/>
    <property type="project" value="TreeGrafter"/>
</dbReference>
<evidence type="ECO:0000256" key="2">
    <source>
        <dbReference type="ARBA" id="ARBA00023242"/>
    </source>
</evidence>
<dbReference type="Proteomes" id="UP000828390">
    <property type="component" value="Unassembled WGS sequence"/>
</dbReference>
<dbReference type="SUPFAM" id="SSF51045">
    <property type="entry name" value="WW domain"/>
    <property type="match status" value="1"/>
</dbReference>
<evidence type="ECO:0000256" key="1">
    <source>
        <dbReference type="ARBA" id="ARBA00004123"/>
    </source>
</evidence>
<sequence length="374" mass="43271">MSKTERRQMFEAQVKAQDEMVAEYQRQQELMEQETREQYEQEQLRQQEHQRELMQDPGFWYYATQDPTFLPSIGIDPQTFLQQLANDPPLLQQLMSTIPNFPQQLEHLTLMYQQAVLQASQAEMLQHGVELAPPTLPEIADNEPMTEQHLAFLQQVEAFKQQHLEHPASSRVAMATMEDDDVPPPPSPPKSKTIVLPPNWKTAKDAEGKMYYYHTVTRQTQWDPPNLDTGEHVDDMDLGTPTMDDTTSTKTESKVEGEREKEKTTTAAADTSSEMSRKLKEHFKSKMSSWIVVCLNPFRKPDCKLGQINSTEDFKHLARKLTHHVMAKELKHCRHVEDLEVNENVKSKAKDFVRKYMAKFGTTYKRSGNSPTYD</sequence>
<comment type="caution">
    <text evidence="6">The sequence shown here is derived from an EMBL/GenBank/DDBJ whole genome shotgun (WGS) entry which is preliminary data.</text>
</comment>
<dbReference type="InterPro" id="IPR013257">
    <property type="entry name" value="SRI"/>
</dbReference>
<dbReference type="PROSITE" id="PS01159">
    <property type="entry name" value="WW_DOMAIN_1"/>
    <property type="match status" value="1"/>
</dbReference>
<dbReference type="InterPro" id="IPR036020">
    <property type="entry name" value="WW_dom_sf"/>
</dbReference>
<dbReference type="InterPro" id="IPR001202">
    <property type="entry name" value="WW_dom"/>
</dbReference>
<dbReference type="PANTHER" id="PTHR46711:SF1">
    <property type="entry name" value="HISTONE-LYSINE N-METHYLTRANSFERASE SETD2"/>
    <property type="match status" value="1"/>
</dbReference>
<name>A0A9D4I9D7_DREPO</name>
<dbReference type="InterPro" id="IPR038190">
    <property type="entry name" value="SRI_sf"/>
</dbReference>
<feature type="compositionally biased region" description="Basic and acidic residues" evidence="4">
    <location>
        <begin position="251"/>
        <end position="264"/>
    </location>
</feature>
<dbReference type="GO" id="GO:0005694">
    <property type="term" value="C:chromosome"/>
    <property type="evidence" value="ECO:0007669"/>
    <property type="project" value="InterPro"/>
</dbReference>
<dbReference type="PROSITE" id="PS50020">
    <property type="entry name" value="WW_DOMAIN_2"/>
    <property type="match status" value="1"/>
</dbReference>
<keyword evidence="3" id="KW-0175">Coiled coil</keyword>
<dbReference type="SMART" id="SM00456">
    <property type="entry name" value="WW"/>
    <property type="match status" value="1"/>
</dbReference>
<evidence type="ECO:0000256" key="4">
    <source>
        <dbReference type="SAM" id="MobiDB-lite"/>
    </source>
</evidence>
<proteinExistence type="predicted"/>
<keyword evidence="2" id="KW-0539">Nucleus</keyword>
<dbReference type="PANTHER" id="PTHR46711">
    <property type="entry name" value="HISTONE-LYSINE N-METHYLTRANSFERASE SETD2"/>
    <property type="match status" value="1"/>
</dbReference>
<dbReference type="Pfam" id="PF00397">
    <property type="entry name" value="WW"/>
    <property type="match status" value="1"/>
</dbReference>